<keyword evidence="6" id="KW-1185">Reference proteome</keyword>
<organism evidence="5 6">
    <name type="scientific">Cerrena zonata</name>
    <dbReference type="NCBI Taxonomy" id="2478898"/>
    <lineage>
        <taxon>Eukaryota</taxon>
        <taxon>Fungi</taxon>
        <taxon>Dikarya</taxon>
        <taxon>Basidiomycota</taxon>
        <taxon>Agaricomycotina</taxon>
        <taxon>Agaricomycetes</taxon>
        <taxon>Polyporales</taxon>
        <taxon>Cerrenaceae</taxon>
        <taxon>Cerrena</taxon>
    </lineage>
</organism>
<dbReference type="PANTHER" id="PTHR11129:SF3">
    <property type="entry name" value="PROTEIN PRENYLTRANSFERASE ALPHA SUBUNIT REPEAT-CONTAINING PROTEIN 1"/>
    <property type="match status" value="1"/>
</dbReference>
<dbReference type="GO" id="GO:0008318">
    <property type="term" value="F:protein prenyltransferase activity"/>
    <property type="evidence" value="ECO:0007669"/>
    <property type="project" value="InterPro"/>
</dbReference>
<evidence type="ECO:0000256" key="4">
    <source>
        <dbReference type="ARBA" id="ARBA00022737"/>
    </source>
</evidence>
<reference evidence="5 6" key="1">
    <citation type="submission" date="2022-09" db="EMBL/GenBank/DDBJ databases">
        <authorList>
            <person name="Palmer J.M."/>
        </authorList>
    </citation>
    <scope>NUCLEOTIDE SEQUENCE [LARGE SCALE GENOMIC DNA]</scope>
    <source>
        <strain evidence="5 6">DSM 7382</strain>
    </source>
</reference>
<gene>
    <name evidence="5" type="ORF">QCA50_005132</name>
</gene>
<dbReference type="Pfam" id="PF01239">
    <property type="entry name" value="PPTA"/>
    <property type="match status" value="2"/>
</dbReference>
<evidence type="ECO:0008006" key="7">
    <source>
        <dbReference type="Google" id="ProtNLM"/>
    </source>
</evidence>
<accession>A0AAW0GGI1</accession>
<dbReference type="PROSITE" id="PS51147">
    <property type="entry name" value="PFTA"/>
    <property type="match status" value="1"/>
</dbReference>
<keyword evidence="3" id="KW-0808">Transferase</keyword>
<evidence type="ECO:0000256" key="1">
    <source>
        <dbReference type="ARBA" id="ARBA00006734"/>
    </source>
</evidence>
<protein>
    <recommendedName>
        <fullName evidence="7">Protein prenyltransferase alpha subunit repeat-containing protein 1</fullName>
    </recommendedName>
</protein>
<dbReference type="GO" id="GO:0005737">
    <property type="term" value="C:cytoplasm"/>
    <property type="evidence" value="ECO:0007669"/>
    <property type="project" value="TreeGrafter"/>
</dbReference>
<dbReference type="Proteomes" id="UP001385951">
    <property type="component" value="Unassembled WGS sequence"/>
</dbReference>
<name>A0AAW0GGI1_9APHY</name>
<dbReference type="EMBL" id="JASBNA010000005">
    <property type="protein sequence ID" value="KAK7691732.1"/>
    <property type="molecule type" value="Genomic_DNA"/>
</dbReference>
<evidence type="ECO:0000256" key="3">
    <source>
        <dbReference type="ARBA" id="ARBA00022679"/>
    </source>
</evidence>
<sequence>MALVAALGAILNSPIPPVGIEILPGDPSAWLPECSNNRPFLFEERNLGIPLKAVCRAYLEASHIFSNARKAGLSSVETGDVSLANSTSVLLLANPAHQTALNTRKILVDSGFIDANVELDFTAALLSSHEASKHSTLWHHRRWLLRRSRRNYSENIDEGDDTLSGIALSVGDYRSELSIVSRACERYPRNYFAWNHRYTCVRSLVSSINRLRSNSSHSNLVEVLDEECSWITSWIERHISDYTAMQYACQLSQLLQETSHNDVSSHLTQSPSENVLHSFNFQTLRTHAESLLRAYPDHESLWLYLRSTFQYSGTSIERVEDGSIVRGLILFVRDLSNTAPKGSGQDTSLEDKCGIINLHACRFLSWLARRLNATVGALEGNGRAINCSVDVGILADSLLRTLSTAD</sequence>
<proteinExistence type="inferred from homology"/>
<dbReference type="AlphaFoldDB" id="A0AAW0GGI1"/>
<dbReference type="PANTHER" id="PTHR11129">
    <property type="entry name" value="PROTEIN FARNESYLTRANSFERASE ALPHA SUBUNIT/RAB GERANYLGERANYL TRANSFERASE ALPHA SUBUNIT"/>
    <property type="match status" value="1"/>
</dbReference>
<comment type="similarity">
    <text evidence="1">Belongs to the protein prenyltransferase subunit alpha family.</text>
</comment>
<evidence type="ECO:0000256" key="2">
    <source>
        <dbReference type="ARBA" id="ARBA00022602"/>
    </source>
</evidence>
<comment type="caution">
    <text evidence="5">The sequence shown here is derived from an EMBL/GenBank/DDBJ whole genome shotgun (WGS) entry which is preliminary data.</text>
</comment>
<evidence type="ECO:0000313" key="5">
    <source>
        <dbReference type="EMBL" id="KAK7691732.1"/>
    </source>
</evidence>
<dbReference type="SUPFAM" id="SSF48439">
    <property type="entry name" value="Protein prenylyltransferase"/>
    <property type="match status" value="1"/>
</dbReference>
<keyword evidence="4" id="KW-0677">Repeat</keyword>
<dbReference type="InterPro" id="IPR002088">
    <property type="entry name" value="Prenyl_trans_a"/>
</dbReference>
<evidence type="ECO:0000313" key="6">
    <source>
        <dbReference type="Proteomes" id="UP001385951"/>
    </source>
</evidence>
<keyword evidence="2" id="KW-0637">Prenyltransferase</keyword>
<dbReference type="Gene3D" id="1.25.40.120">
    <property type="entry name" value="Protein prenylyltransferase"/>
    <property type="match status" value="1"/>
</dbReference>